<organism evidence="6 7">
    <name type="scientific">Bifidobacterium asteroides</name>
    <dbReference type="NCBI Taxonomy" id="1684"/>
    <lineage>
        <taxon>Bacteria</taxon>
        <taxon>Bacillati</taxon>
        <taxon>Actinomycetota</taxon>
        <taxon>Actinomycetes</taxon>
        <taxon>Bifidobacteriales</taxon>
        <taxon>Bifidobacteriaceae</taxon>
        <taxon>Bifidobacterium</taxon>
    </lineage>
</organism>
<dbReference type="CDD" id="cd01392">
    <property type="entry name" value="HTH_LacI"/>
    <property type="match status" value="1"/>
</dbReference>
<keyword evidence="2" id="KW-0238">DNA-binding</keyword>
<evidence type="ECO:0000256" key="4">
    <source>
        <dbReference type="SAM" id="MobiDB-lite"/>
    </source>
</evidence>
<evidence type="ECO:0000256" key="1">
    <source>
        <dbReference type="ARBA" id="ARBA00023015"/>
    </source>
</evidence>
<feature type="region of interest" description="Disordered" evidence="4">
    <location>
        <begin position="1"/>
        <end position="36"/>
    </location>
</feature>
<dbReference type="Pfam" id="PF00356">
    <property type="entry name" value="LacI"/>
    <property type="match status" value="1"/>
</dbReference>
<dbReference type="InterPro" id="IPR046335">
    <property type="entry name" value="LacI/GalR-like_sensor"/>
</dbReference>
<keyword evidence="1" id="KW-0805">Transcription regulation</keyword>
<gene>
    <name evidence="6" type="ORF">FPK29_07215</name>
</gene>
<dbReference type="SUPFAM" id="SSF47413">
    <property type="entry name" value="lambda repressor-like DNA-binding domains"/>
    <property type="match status" value="1"/>
</dbReference>
<dbReference type="PANTHER" id="PTHR30146:SF109">
    <property type="entry name" value="HTH-TYPE TRANSCRIPTIONAL REGULATOR GALS"/>
    <property type="match status" value="1"/>
</dbReference>
<dbReference type="InterPro" id="IPR000843">
    <property type="entry name" value="HTH_LacI"/>
</dbReference>
<evidence type="ECO:0000256" key="3">
    <source>
        <dbReference type="ARBA" id="ARBA00023163"/>
    </source>
</evidence>
<dbReference type="InterPro" id="IPR010982">
    <property type="entry name" value="Lambda_DNA-bd_dom_sf"/>
</dbReference>
<dbReference type="Pfam" id="PF13377">
    <property type="entry name" value="Peripla_BP_3"/>
    <property type="match status" value="1"/>
</dbReference>
<evidence type="ECO:0000313" key="6">
    <source>
        <dbReference type="EMBL" id="TSJ84972.1"/>
    </source>
</evidence>
<dbReference type="GO" id="GO:0000976">
    <property type="term" value="F:transcription cis-regulatory region binding"/>
    <property type="evidence" value="ECO:0007669"/>
    <property type="project" value="TreeGrafter"/>
</dbReference>
<dbReference type="GO" id="GO:0003700">
    <property type="term" value="F:DNA-binding transcription factor activity"/>
    <property type="evidence" value="ECO:0007669"/>
    <property type="project" value="TreeGrafter"/>
</dbReference>
<comment type="caution">
    <text evidence="6">The sequence shown here is derived from an EMBL/GenBank/DDBJ whole genome shotgun (WGS) entry which is preliminary data.</text>
</comment>
<dbReference type="PANTHER" id="PTHR30146">
    <property type="entry name" value="LACI-RELATED TRANSCRIPTIONAL REPRESSOR"/>
    <property type="match status" value="1"/>
</dbReference>
<dbReference type="SMART" id="SM00354">
    <property type="entry name" value="HTH_LACI"/>
    <property type="match status" value="1"/>
</dbReference>
<reference evidence="6 7" key="1">
    <citation type="submission" date="2019-07" db="EMBL/GenBank/DDBJ databases">
        <title>Bifidobacterium asteroides genomes.</title>
        <authorList>
            <person name="Zheng H."/>
        </authorList>
    </citation>
    <scope>NUCLEOTIDE SEQUENCE [LARGE SCALE GENOMIC DNA]</scope>
    <source>
        <strain evidence="6 7">W8111</strain>
    </source>
</reference>
<evidence type="ECO:0000259" key="5">
    <source>
        <dbReference type="PROSITE" id="PS50932"/>
    </source>
</evidence>
<dbReference type="SUPFAM" id="SSF53822">
    <property type="entry name" value="Periplasmic binding protein-like I"/>
    <property type="match status" value="1"/>
</dbReference>
<protein>
    <submittedName>
        <fullName evidence="6">LacI family transcriptional regulator</fullName>
    </submittedName>
</protein>
<proteinExistence type="predicted"/>
<feature type="compositionally biased region" description="Basic and acidic residues" evidence="4">
    <location>
        <begin position="1"/>
        <end position="12"/>
    </location>
</feature>
<keyword evidence="3" id="KW-0804">Transcription</keyword>
<sequence length="368" mass="39284">MSKKMNTTDRVRWPSPSITIVGDAHSPAEPGGDPMSKKVTLADVAAKAGVAVSTASKALRNSAQVSGPTRAKVFKAAAELSFSLNERQKQSQPPSLPKSVGLVTSDLDGQFSMPILIGAESYFGVESIPVFLCNAGRDPALEQHHIDNLLAYGVKGLLMVGWRTDPRPALTSCPVPVVYANQASLDPHDCSVITDNEDVGRLMVRHLVEGGSKKVVLIAGDPAFQSSVRRLKGEMAELDSRGLTAVRTVRYGGWNEETGRRTMIGLLDEGIDFDGVACGNDEIARGCLDILHDRHVSVPDKVSVVGVDNRMVIVGNSRPPLTSVDLNLKAIGTRAASCLADMLDGRSHQGIECVKGTLVQRASTRMPL</sequence>
<accession>A0A556R7X0</accession>
<evidence type="ECO:0000256" key="2">
    <source>
        <dbReference type="ARBA" id="ARBA00023125"/>
    </source>
</evidence>
<dbReference type="PROSITE" id="PS50932">
    <property type="entry name" value="HTH_LACI_2"/>
    <property type="match status" value="1"/>
</dbReference>
<dbReference type="Gene3D" id="3.40.50.2300">
    <property type="match status" value="2"/>
</dbReference>
<dbReference type="EMBL" id="VMHJ01000004">
    <property type="protein sequence ID" value="TSJ84972.1"/>
    <property type="molecule type" value="Genomic_DNA"/>
</dbReference>
<dbReference type="InterPro" id="IPR028082">
    <property type="entry name" value="Peripla_BP_I"/>
</dbReference>
<dbReference type="Gene3D" id="1.10.260.40">
    <property type="entry name" value="lambda repressor-like DNA-binding domains"/>
    <property type="match status" value="1"/>
</dbReference>
<dbReference type="AlphaFoldDB" id="A0A556R7X0"/>
<feature type="domain" description="HTH lacI-type" evidence="5">
    <location>
        <begin position="39"/>
        <end position="93"/>
    </location>
</feature>
<name>A0A556R7X0_9BIFI</name>
<evidence type="ECO:0000313" key="7">
    <source>
        <dbReference type="Proteomes" id="UP000317536"/>
    </source>
</evidence>
<dbReference type="Proteomes" id="UP000317536">
    <property type="component" value="Unassembled WGS sequence"/>
</dbReference>